<dbReference type="InterPro" id="IPR033911">
    <property type="entry name" value="MetRS_core"/>
</dbReference>
<dbReference type="SUPFAM" id="SSF47323">
    <property type="entry name" value="Anticodon-binding domain of a subclass of class I aminoacyl-tRNA synthetases"/>
    <property type="match status" value="1"/>
</dbReference>
<evidence type="ECO:0000256" key="6">
    <source>
        <dbReference type="ARBA" id="ARBA00022840"/>
    </source>
</evidence>
<evidence type="ECO:0000259" key="12">
    <source>
        <dbReference type="Pfam" id="PF19303"/>
    </source>
</evidence>
<organism evidence="13 14">
    <name type="scientific">Ktedonospora formicarum</name>
    <dbReference type="NCBI Taxonomy" id="2778364"/>
    <lineage>
        <taxon>Bacteria</taxon>
        <taxon>Bacillati</taxon>
        <taxon>Chloroflexota</taxon>
        <taxon>Ktedonobacteria</taxon>
        <taxon>Ktedonobacterales</taxon>
        <taxon>Ktedonobacteraceae</taxon>
        <taxon>Ktedonospora</taxon>
    </lineage>
</organism>
<evidence type="ECO:0000259" key="11">
    <source>
        <dbReference type="Pfam" id="PF09334"/>
    </source>
</evidence>
<dbReference type="CDD" id="cd00814">
    <property type="entry name" value="MetRS_core"/>
    <property type="match status" value="1"/>
</dbReference>
<feature type="binding site" evidence="9">
    <location>
        <position position="145"/>
    </location>
    <ligand>
        <name>Zn(2+)</name>
        <dbReference type="ChEBI" id="CHEBI:29105"/>
    </ligand>
</feature>
<evidence type="ECO:0000256" key="9">
    <source>
        <dbReference type="HAMAP-Rule" id="MF_01228"/>
    </source>
</evidence>
<dbReference type="CDD" id="cd07957">
    <property type="entry name" value="Anticodon_Ia_Met"/>
    <property type="match status" value="1"/>
</dbReference>
<dbReference type="EMBL" id="BNJF01000001">
    <property type="protein sequence ID" value="GHO43225.1"/>
    <property type="molecule type" value="Genomic_DNA"/>
</dbReference>
<feature type="binding site" evidence="9">
    <location>
        <position position="165"/>
    </location>
    <ligand>
        <name>Zn(2+)</name>
        <dbReference type="ChEBI" id="CHEBI:29105"/>
    </ligand>
</feature>
<comment type="catalytic activity">
    <reaction evidence="9">
        <text>tRNA(Met) + L-methionine + ATP = L-methionyl-tRNA(Met) + AMP + diphosphate</text>
        <dbReference type="Rhea" id="RHEA:13481"/>
        <dbReference type="Rhea" id="RHEA-COMP:9667"/>
        <dbReference type="Rhea" id="RHEA-COMP:9698"/>
        <dbReference type="ChEBI" id="CHEBI:30616"/>
        <dbReference type="ChEBI" id="CHEBI:33019"/>
        <dbReference type="ChEBI" id="CHEBI:57844"/>
        <dbReference type="ChEBI" id="CHEBI:78442"/>
        <dbReference type="ChEBI" id="CHEBI:78530"/>
        <dbReference type="ChEBI" id="CHEBI:456215"/>
        <dbReference type="EC" id="6.1.1.10"/>
    </reaction>
</comment>
<keyword evidence="6 9" id="KW-0067">ATP-binding</keyword>
<dbReference type="AlphaFoldDB" id="A0A8J3MPT0"/>
<keyword evidence="3 9" id="KW-0963">Cytoplasm</keyword>
<dbReference type="PANTHER" id="PTHR43326:SF1">
    <property type="entry name" value="METHIONINE--TRNA LIGASE, MITOCHONDRIAL"/>
    <property type="match status" value="1"/>
</dbReference>
<dbReference type="FunFam" id="2.170.220.10:FF:000002">
    <property type="entry name" value="Methionine--tRNA ligase"/>
    <property type="match status" value="1"/>
</dbReference>
<dbReference type="SUPFAM" id="SSF52374">
    <property type="entry name" value="Nucleotidylyl transferase"/>
    <property type="match status" value="1"/>
</dbReference>
<dbReference type="RefSeq" id="WP_220192709.1">
    <property type="nucleotide sequence ID" value="NZ_BNJF01000001.1"/>
</dbReference>
<evidence type="ECO:0000256" key="10">
    <source>
        <dbReference type="RuleBase" id="RU363039"/>
    </source>
</evidence>
<feature type="domain" description="Methionyl/Leucyl tRNA synthetase" evidence="11">
    <location>
        <begin position="23"/>
        <end position="164"/>
    </location>
</feature>
<gene>
    <name evidence="9" type="primary">metG</name>
    <name evidence="13" type="ORF">KSX_13880</name>
</gene>
<evidence type="ECO:0000256" key="1">
    <source>
        <dbReference type="ARBA" id="ARBA00003314"/>
    </source>
</evidence>
<evidence type="ECO:0000256" key="5">
    <source>
        <dbReference type="ARBA" id="ARBA00022741"/>
    </source>
</evidence>
<accession>A0A8J3MPT0</accession>
<dbReference type="GO" id="GO:0004825">
    <property type="term" value="F:methionine-tRNA ligase activity"/>
    <property type="evidence" value="ECO:0007669"/>
    <property type="project" value="UniProtKB-UniRule"/>
</dbReference>
<evidence type="ECO:0000256" key="8">
    <source>
        <dbReference type="ARBA" id="ARBA00023146"/>
    </source>
</evidence>
<dbReference type="Gene3D" id="3.40.50.620">
    <property type="entry name" value="HUPs"/>
    <property type="match status" value="1"/>
</dbReference>
<dbReference type="InterPro" id="IPR014729">
    <property type="entry name" value="Rossmann-like_a/b/a_fold"/>
</dbReference>
<name>A0A8J3MPT0_9CHLR</name>
<dbReference type="InterPro" id="IPR001412">
    <property type="entry name" value="aa-tRNA-synth_I_CS"/>
</dbReference>
<dbReference type="NCBIfam" id="TIGR00398">
    <property type="entry name" value="metG"/>
    <property type="match status" value="1"/>
</dbReference>
<protein>
    <recommendedName>
        <fullName evidence="9">Methionine--tRNA ligase</fullName>
        <ecNumber evidence="9">6.1.1.10</ecNumber>
    </recommendedName>
    <alternativeName>
        <fullName evidence="9">Methionyl-tRNA synthetase</fullName>
        <shortName evidence="9">MetRS</shortName>
    </alternativeName>
</protein>
<dbReference type="InterPro" id="IPR041872">
    <property type="entry name" value="Anticodon_Met"/>
</dbReference>
<feature type="binding site" evidence="9">
    <location>
        <position position="162"/>
    </location>
    <ligand>
        <name>Zn(2+)</name>
        <dbReference type="ChEBI" id="CHEBI:29105"/>
    </ligand>
</feature>
<evidence type="ECO:0000313" key="14">
    <source>
        <dbReference type="Proteomes" id="UP000612362"/>
    </source>
</evidence>
<keyword evidence="4 9" id="KW-0436">Ligase</keyword>
<comment type="subcellular location">
    <subcellularLocation>
        <location evidence="2 9">Cytoplasm</location>
    </subcellularLocation>
</comment>
<dbReference type="EC" id="6.1.1.10" evidence="9"/>
<evidence type="ECO:0000256" key="4">
    <source>
        <dbReference type="ARBA" id="ARBA00022598"/>
    </source>
</evidence>
<evidence type="ECO:0000256" key="7">
    <source>
        <dbReference type="ARBA" id="ARBA00022917"/>
    </source>
</evidence>
<keyword evidence="5 9" id="KW-0547">Nucleotide-binding</keyword>
<evidence type="ECO:0000256" key="3">
    <source>
        <dbReference type="ARBA" id="ARBA00022490"/>
    </source>
</evidence>
<keyword evidence="7 9" id="KW-0648">Protein biosynthesis</keyword>
<evidence type="ECO:0000313" key="13">
    <source>
        <dbReference type="EMBL" id="GHO43225.1"/>
    </source>
</evidence>
<dbReference type="NCBIfam" id="NF008900">
    <property type="entry name" value="PRK12267.1"/>
    <property type="match status" value="1"/>
</dbReference>
<feature type="short sequence motif" description="'HIGH' region" evidence="9">
    <location>
        <begin position="30"/>
        <end position="40"/>
    </location>
</feature>
<sequence length="535" mass="61336">MTNVQTQDTSSERVYEPAVTERYYVTTAIDYPNAPPHIGHALEKVLTDAIARYHRLRGDDTFFSMGVDENSLHVLRAARAANVEPQVWVKELEAAFRLAWSKLDISYDRWIRTTEVHHRKVSQEIFRRAQAKGDIYRSVYSGWYCPNCNTFYKSEDLIDGRCPNHPTLTPEWLDEENYFFSLSRYGERLLAHIEEHPEFIIPAARRAEVISVIKEGLKDFSISRQVRPGLENWGIPVPGDPQQVIYVWFDALTNYLTNVGFLEDEERFARYWPADAHVIGKDITRFHCLYWPAMLLSADLPLPRQIPVHGFMTLEGQRISKTRGNVIDPVQLADKIGSDAIRYYLLRNLSLAVDGNFTREGLLRAYNDELGNDLGNLLQRFVAMSKRYRGGAIPQPDPATALDNELQRLAEECGLRVAQSLEAWEIGRALEEAWSYVRRVNQYIEQCEPWKLARQEGQEARLDSVLYTVAESLRLLSIWLTPFIPSACQRLRAQLGLETLQNGAWREDGSWGACPLSHVVPGPVLFPRLDESVEV</sequence>
<keyword evidence="8 9" id="KW-0030">Aminoacyl-tRNA synthetase</keyword>
<reference evidence="13" key="1">
    <citation type="submission" date="2020-10" db="EMBL/GenBank/DDBJ databases">
        <title>Taxonomic study of unclassified bacteria belonging to the class Ktedonobacteria.</title>
        <authorList>
            <person name="Yabe S."/>
            <person name="Wang C.M."/>
            <person name="Zheng Y."/>
            <person name="Sakai Y."/>
            <person name="Cavaletti L."/>
            <person name="Monciardini P."/>
            <person name="Donadio S."/>
        </authorList>
    </citation>
    <scope>NUCLEOTIDE SEQUENCE</scope>
    <source>
        <strain evidence="13">SOSP1-1</strain>
    </source>
</reference>
<proteinExistence type="inferred from homology"/>
<feature type="domain" description="Methionyl-tRNA synthetase anticodon-binding" evidence="12">
    <location>
        <begin position="415"/>
        <end position="508"/>
    </location>
</feature>
<dbReference type="InterPro" id="IPR009080">
    <property type="entry name" value="tRNAsynth_Ia_anticodon-bd"/>
</dbReference>
<dbReference type="GO" id="GO:0005737">
    <property type="term" value="C:cytoplasm"/>
    <property type="evidence" value="ECO:0007669"/>
    <property type="project" value="UniProtKB-SubCell"/>
</dbReference>
<dbReference type="Proteomes" id="UP000612362">
    <property type="component" value="Unassembled WGS sequence"/>
</dbReference>
<dbReference type="InterPro" id="IPR015413">
    <property type="entry name" value="Methionyl/Leucyl_tRNA_Synth"/>
</dbReference>
<dbReference type="GO" id="GO:0006431">
    <property type="term" value="P:methionyl-tRNA aminoacylation"/>
    <property type="evidence" value="ECO:0007669"/>
    <property type="project" value="UniProtKB-UniRule"/>
</dbReference>
<comment type="caution">
    <text evidence="9">Lacks conserved residue(s) required for the propagation of feature annotation.</text>
</comment>
<dbReference type="PROSITE" id="PS00178">
    <property type="entry name" value="AA_TRNA_LIGASE_I"/>
    <property type="match status" value="1"/>
</dbReference>
<dbReference type="Gene3D" id="2.170.220.10">
    <property type="match status" value="1"/>
</dbReference>
<evidence type="ECO:0000256" key="2">
    <source>
        <dbReference type="ARBA" id="ARBA00004496"/>
    </source>
</evidence>
<feature type="domain" description="Methionyl/Leucyl tRNA synthetase" evidence="11">
    <location>
        <begin position="169"/>
        <end position="381"/>
    </location>
</feature>
<feature type="binding site" evidence="9">
    <location>
        <position position="148"/>
    </location>
    <ligand>
        <name>Zn(2+)</name>
        <dbReference type="ChEBI" id="CHEBI:29105"/>
    </ligand>
</feature>
<dbReference type="PANTHER" id="PTHR43326">
    <property type="entry name" value="METHIONYL-TRNA SYNTHETASE"/>
    <property type="match status" value="1"/>
</dbReference>
<dbReference type="InterPro" id="IPR023457">
    <property type="entry name" value="Met-tRNA_synth_2"/>
</dbReference>
<dbReference type="Pfam" id="PF09334">
    <property type="entry name" value="tRNA-synt_1g"/>
    <property type="match status" value="2"/>
</dbReference>
<comment type="similarity">
    <text evidence="10">Belongs to the class-I aminoacyl-tRNA synthetase family.</text>
</comment>
<dbReference type="Gene3D" id="1.10.730.10">
    <property type="entry name" value="Isoleucyl-tRNA Synthetase, Domain 1"/>
    <property type="match status" value="1"/>
</dbReference>
<dbReference type="InterPro" id="IPR014758">
    <property type="entry name" value="Met-tRNA_synth"/>
</dbReference>
<keyword evidence="14" id="KW-1185">Reference proteome</keyword>
<comment type="subunit">
    <text evidence="9">Monomer.</text>
</comment>
<dbReference type="GO" id="GO:0005524">
    <property type="term" value="F:ATP binding"/>
    <property type="evidence" value="ECO:0007669"/>
    <property type="project" value="UniProtKB-UniRule"/>
</dbReference>
<comment type="function">
    <text evidence="1 9">Is required not only for elongation of protein synthesis but also for the initiation of all mRNA translation through initiator tRNA(fMet) aminoacylation.</text>
</comment>
<dbReference type="Pfam" id="PF19303">
    <property type="entry name" value="Anticodon_3"/>
    <property type="match status" value="1"/>
</dbReference>
<comment type="caution">
    <text evidence="13">The sequence shown here is derived from an EMBL/GenBank/DDBJ whole genome shotgun (WGS) entry which is preliminary data.</text>
</comment>
<dbReference type="PRINTS" id="PR01041">
    <property type="entry name" value="TRNASYNTHMET"/>
</dbReference>
<dbReference type="HAMAP" id="MF_01228">
    <property type="entry name" value="Met_tRNA_synth_type2"/>
    <property type="match status" value="1"/>
</dbReference>